<name>A0A8W7P682_ANOCL</name>
<dbReference type="Gene3D" id="1.10.287.370">
    <property type="match status" value="1"/>
</dbReference>
<feature type="region of interest" description="Disordered" evidence="5">
    <location>
        <begin position="437"/>
        <end position="470"/>
    </location>
</feature>
<sequence length="586" mass="67380">MEPVHEQTQLYNKTYFDALHKNQEETARWTAYKQEHVDLKANLRMYQKAPRADIMIPIGSKALLPGQLYHTGEVMVSHGCGYFSECSAEQAQSIADRRIRLAEELLAKYEREREMYSDKLEVPLTSEAFAGAEGGREIIEEYDEETEKRWREEHRLRVRESKQREAKERAAKRDTAEETSDKELFAKLEEMELLEELEQEMDQLDLPAGGDGDGDDDDDQLGRLMRGEIRLNEQVVEVEEEIETTDDEEGSEERGDDEEEDDISAEFAQLLLETKNYSQKEKLKVFKAKLNDVRQRLYQNSIDLVQKVDLYQLHDELEEALDFLLSTDEPEKEERKAETPSEPVKKSSKEKGRKIQFAEQDQIKLIDNRHQEKQADEQEMLHNNSKNTLFLPIVHSNACYESPTTDEIVSPADIYRSFLAESIKQSPTEELKSILKNPKTTYHHNAPPPERPSVAKQPARRPGNESKESVAALEDVVGEIVEHRTVVGGTDEFDAQQAVVPSSSRNSNRRRKCPGSSKRASEIKWLHLRVILNPFYNSIGFVSSVYFSHDNQGVTSVQRSPWRLSRLTGEVVSPTMFSSIRGLLRY</sequence>
<dbReference type="InterPro" id="IPR052255">
    <property type="entry name" value="RNA_pol_II_subunit5-mediator"/>
</dbReference>
<dbReference type="PANTHER" id="PTHR15111:SF0">
    <property type="entry name" value="UNCONVENTIONAL PREFOLDIN RPB5 INTERACTOR 1"/>
    <property type="match status" value="1"/>
</dbReference>
<feature type="region of interest" description="Disordered" evidence="5">
    <location>
        <begin position="160"/>
        <end position="182"/>
    </location>
</feature>
<dbReference type="EnsemblMetazoa" id="ACOM025920-RA">
    <property type="protein sequence ID" value="ACOM025920-PA.2"/>
    <property type="gene ID" value="ACOM025920"/>
</dbReference>
<dbReference type="GO" id="GO:0019212">
    <property type="term" value="F:phosphatase inhibitor activity"/>
    <property type="evidence" value="ECO:0007669"/>
    <property type="project" value="TreeGrafter"/>
</dbReference>
<dbReference type="GO" id="GO:0003682">
    <property type="term" value="F:chromatin binding"/>
    <property type="evidence" value="ECO:0007669"/>
    <property type="project" value="TreeGrafter"/>
</dbReference>
<dbReference type="Proteomes" id="UP000075882">
    <property type="component" value="Unassembled WGS sequence"/>
</dbReference>
<dbReference type="GO" id="GO:0005634">
    <property type="term" value="C:nucleus"/>
    <property type="evidence" value="ECO:0007669"/>
    <property type="project" value="UniProtKB-SubCell"/>
</dbReference>
<proteinExistence type="inferred from homology"/>
<dbReference type="VEuPathDB" id="VectorBase:ACON2_035470"/>
<evidence type="ECO:0000256" key="2">
    <source>
        <dbReference type="ARBA" id="ARBA00023242"/>
    </source>
</evidence>
<dbReference type="SUPFAM" id="SSF46579">
    <property type="entry name" value="Prefoldin"/>
    <property type="match status" value="1"/>
</dbReference>
<keyword evidence="4" id="KW-0175">Coiled coil</keyword>
<dbReference type="CDD" id="cd23159">
    <property type="entry name" value="Prefoldin_URI1"/>
    <property type="match status" value="1"/>
</dbReference>
<evidence type="ECO:0000256" key="3">
    <source>
        <dbReference type="ARBA" id="ARBA00038295"/>
    </source>
</evidence>
<dbReference type="Pfam" id="PF02996">
    <property type="entry name" value="Prefoldin"/>
    <property type="match status" value="1"/>
</dbReference>
<feature type="compositionally biased region" description="Basic and acidic residues" evidence="5">
    <location>
        <begin position="332"/>
        <end position="350"/>
    </location>
</feature>
<dbReference type="AlphaFoldDB" id="A0A8W7P682"/>
<protein>
    <recommendedName>
        <fullName evidence="7">Unconventional prefoldin RPB5 interactor</fullName>
    </recommendedName>
</protein>
<dbReference type="GO" id="GO:0000122">
    <property type="term" value="P:negative regulation of transcription by RNA polymerase II"/>
    <property type="evidence" value="ECO:0007669"/>
    <property type="project" value="TreeGrafter"/>
</dbReference>
<comment type="subcellular location">
    <subcellularLocation>
        <location evidence="1">Nucleus</location>
    </subcellularLocation>
</comment>
<reference evidence="6" key="1">
    <citation type="submission" date="2022-08" db="UniProtKB">
        <authorList>
            <consortium name="EnsemblMetazoa"/>
        </authorList>
    </citation>
    <scope>IDENTIFICATION</scope>
</reference>
<evidence type="ECO:0008006" key="7">
    <source>
        <dbReference type="Google" id="ProtNLM"/>
    </source>
</evidence>
<dbReference type="InterPro" id="IPR004127">
    <property type="entry name" value="Prefoldin_subunit_alpha"/>
</dbReference>
<evidence type="ECO:0000256" key="4">
    <source>
        <dbReference type="SAM" id="Coils"/>
    </source>
</evidence>
<dbReference type="PANTHER" id="PTHR15111">
    <property type="entry name" value="RNA POLYMERASE II SUBUNIT 5-MEDIATING PROTEIN NNX3"/>
    <property type="match status" value="1"/>
</dbReference>
<accession>A0A8W7P682</accession>
<comment type="similarity">
    <text evidence="3">Belongs to the RNA polymerase II subunit 5-mediating protein family.</text>
</comment>
<dbReference type="GO" id="GO:0003714">
    <property type="term" value="F:transcription corepressor activity"/>
    <property type="evidence" value="ECO:0007669"/>
    <property type="project" value="TreeGrafter"/>
</dbReference>
<feature type="region of interest" description="Disordered" evidence="5">
    <location>
        <begin position="235"/>
        <end position="261"/>
    </location>
</feature>
<feature type="coiled-coil region" evidence="4">
    <location>
        <begin position="92"/>
        <end position="119"/>
    </location>
</feature>
<organism evidence="6">
    <name type="scientific">Anopheles coluzzii</name>
    <name type="common">African malaria mosquito</name>
    <dbReference type="NCBI Taxonomy" id="1518534"/>
    <lineage>
        <taxon>Eukaryota</taxon>
        <taxon>Metazoa</taxon>
        <taxon>Ecdysozoa</taxon>
        <taxon>Arthropoda</taxon>
        <taxon>Hexapoda</taxon>
        <taxon>Insecta</taxon>
        <taxon>Pterygota</taxon>
        <taxon>Neoptera</taxon>
        <taxon>Endopterygota</taxon>
        <taxon>Diptera</taxon>
        <taxon>Nematocera</taxon>
        <taxon>Culicoidea</taxon>
        <taxon>Culicidae</taxon>
        <taxon>Anophelinae</taxon>
        <taxon>Anopheles</taxon>
    </lineage>
</organism>
<evidence type="ECO:0000256" key="5">
    <source>
        <dbReference type="SAM" id="MobiDB-lite"/>
    </source>
</evidence>
<feature type="compositionally biased region" description="Acidic residues" evidence="5">
    <location>
        <begin position="236"/>
        <end position="261"/>
    </location>
</feature>
<dbReference type="InterPro" id="IPR009053">
    <property type="entry name" value="Prefoldin"/>
</dbReference>
<feature type="region of interest" description="Disordered" evidence="5">
    <location>
        <begin position="328"/>
        <end position="354"/>
    </location>
</feature>
<evidence type="ECO:0000313" key="6">
    <source>
        <dbReference type="EnsemblMetazoa" id="ACOM025920-PA.2"/>
    </source>
</evidence>
<keyword evidence="2" id="KW-0539">Nucleus</keyword>
<evidence type="ECO:0000256" key="1">
    <source>
        <dbReference type="ARBA" id="ARBA00004123"/>
    </source>
</evidence>